<evidence type="ECO:0000256" key="2">
    <source>
        <dbReference type="ARBA" id="ARBA00022527"/>
    </source>
</evidence>
<keyword evidence="12" id="KW-1185">Reference proteome</keyword>
<dbReference type="PROSITE" id="PS50011">
    <property type="entry name" value="PROTEIN_KINASE_DOM"/>
    <property type="match status" value="1"/>
</dbReference>
<dbReference type="EC" id="2.7.11.1" evidence="1"/>
<feature type="compositionally biased region" description="Pro residues" evidence="9">
    <location>
        <begin position="671"/>
        <end position="681"/>
    </location>
</feature>
<dbReference type="Gene3D" id="3.30.200.20">
    <property type="entry name" value="Phosphorylase Kinase, domain 1"/>
    <property type="match status" value="1"/>
</dbReference>
<evidence type="ECO:0000256" key="4">
    <source>
        <dbReference type="ARBA" id="ARBA00022741"/>
    </source>
</evidence>
<evidence type="ECO:0000313" key="12">
    <source>
        <dbReference type="Proteomes" id="UP001576774"/>
    </source>
</evidence>
<keyword evidence="4" id="KW-0547">Nucleotide-binding</keyword>
<feature type="region of interest" description="Disordered" evidence="9">
    <location>
        <begin position="393"/>
        <end position="430"/>
    </location>
</feature>
<dbReference type="InterPro" id="IPR011009">
    <property type="entry name" value="Kinase-like_dom_sf"/>
</dbReference>
<evidence type="ECO:0000256" key="3">
    <source>
        <dbReference type="ARBA" id="ARBA00022679"/>
    </source>
</evidence>
<dbReference type="RefSeq" id="WP_413271600.1">
    <property type="nucleotide sequence ID" value="NZ_JBHFNQ010000126.1"/>
</dbReference>
<protein>
    <recommendedName>
        <fullName evidence="1">non-specific serine/threonine protein kinase</fullName>
        <ecNumber evidence="1">2.7.11.1</ecNumber>
    </recommendedName>
</protein>
<dbReference type="PANTHER" id="PTHR24363:SF0">
    <property type="entry name" value="SERINE_THREONINE KINASE LIKE DOMAIN CONTAINING 1"/>
    <property type="match status" value="1"/>
</dbReference>
<feature type="compositionally biased region" description="Low complexity" evidence="9">
    <location>
        <begin position="682"/>
        <end position="730"/>
    </location>
</feature>
<evidence type="ECO:0000256" key="7">
    <source>
        <dbReference type="ARBA" id="ARBA00047899"/>
    </source>
</evidence>
<evidence type="ECO:0000256" key="6">
    <source>
        <dbReference type="ARBA" id="ARBA00022840"/>
    </source>
</evidence>
<dbReference type="Pfam" id="PF00069">
    <property type="entry name" value="Pkinase"/>
    <property type="match status" value="1"/>
</dbReference>
<dbReference type="Gene3D" id="2.60.120.380">
    <property type="match status" value="1"/>
</dbReference>
<dbReference type="PROSITE" id="PS00109">
    <property type="entry name" value="PROTEIN_KINASE_TYR"/>
    <property type="match status" value="1"/>
</dbReference>
<sequence length="738" mass="81844">MSVYCSKGHENAVTNLYCQQCGEKLDQPVVKGVYPGLLLGDRYRIIRQLGQGGFGRSYLAEDSNRFNEPCVLKEFAPQVQGTYALQKAVELFEREAGILYKLQHSQIPKFRELFRAKLQDEGHLFLVQDYIEGETYRALLDTRKRQGQKFTEPEVKQLMLQLLPVLDYIHGLGVIHRDISPDNIILRNSDWLPVLIDFGGVKEVAANAESQFTQAPPNVAPSYATRLGKIGYAPHEQMQVGVVYPHSDLYALAATVLVLLTGKEPQQLIAPHNMTWNWRQEVKLSPSFGMTLDKMLAYRPGDRYQTAREVSEILGGNINSPVPVSKTSNSATIQSTIAVSPAATQAVTNPPPSRNQTISSSSSSGCFGKILATGLVIAIVSGIGLAISNSNLFKHTRKPPRPPVEQPRETTKPEPISKLSPQEQARKNGLRDRRQALGIDYNFFLSLVNETFWQKNPSQRGKVLSDEPKDEQLRNQWDKIAAEWLDKLGFLSSESRRRLGSYTVNDRLQWKAEVNNKKLSSRALYDIADAEFFSRFPEQRGQNFIDQPIGQVWQAVVFDKVNAIKYGNALQRIVFPEGEIGDRVSGTLKPGEGKAYIAGLAAGQIMNVKLTADDKVLFSVYPPTSEQPALLEDSTKRTWSGTLPQGGFYEFVVVSQATKPVNYQITLTAENPPPPPEPTPIETPTSTPTPTETPTTEPTPTNTPTNTPTETPTTEPTPTETTPQPSSETPATNQQGNL</sequence>
<keyword evidence="5 11" id="KW-0418">Kinase</keyword>
<evidence type="ECO:0000256" key="8">
    <source>
        <dbReference type="ARBA" id="ARBA00048679"/>
    </source>
</evidence>
<gene>
    <name evidence="11" type="ORF">ACE1CC_16885</name>
</gene>
<feature type="region of interest" description="Disordered" evidence="9">
    <location>
        <begin position="666"/>
        <end position="738"/>
    </location>
</feature>
<dbReference type="InterPro" id="IPR008266">
    <property type="entry name" value="Tyr_kinase_AS"/>
</dbReference>
<reference evidence="11 12" key="1">
    <citation type="submission" date="2024-09" db="EMBL/GenBank/DDBJ databases">
        <title>Floridaenema gen nov. (Aerosakkonemataceae, Aerosakkonematales ord. nov., Cyanobacteria) from benthic tropical and subtropical fresh waters, with the description of four new species.</title>
        <authorList>
            <person name="Moretto J.A."/>
            <person name="Berthold D.E."/>
            <person name="Lefler F.W."/>
            <person name="Huang I.-S."/>
            <person name="Laughinghouse H. IV."/>
        </authorList>
    </citation>
    <scope>NUCLEOTIDE SEQUENCE [LARGE SCALE GENOMIC DNA]</scope>
    <source>
        <strain evidence="11 12">BLCC-F46</strain>
    </source>
</reference>
<dbReference type="GO" id="GO:0016301">
    <property type="term" value="F:kinase activity"/>
    <property type="evidence" value="ECO:0007669"/>
    <property type="project" value="UniProtKB-KW"/>
</dbReference>
<organism evidence="11 12">
    <name type="scientific">Floridaenema aerugineum BLCC-F46</name>
    <dbReference type="NCBI Taxonomy" id="3153654"/>
    <lineage>
        <taxon>Bacteria</taxon>
        <taxon>Bacillati</taxon>
        <taxon>Cyanobacteriota</taxon>
        <taxon>Cyanophyceae</taxon>
        <taxon>Oscillatoriophycideae</taxon>
        <taxon>Aerosakkonematales</taxon>
        <taxon>Aerosakkonemataceae</taxon>
        <taxon>Floridanema</taxon>
        <taxon>Floridanema aerugineum</taxon>
    </lineage>
</organism>
<dbReference type="InterPro" id="IPR000719">
    <property type="entry name" value="Prot_kinase_dom"/>
</dbReference>
<evidence type="ECO:0000256" key="9">
    <source>
        <dbReference type="SAM" id="MobiDB-lite"/>
    </source>
</evidence>
<dbReference type="EMBL" id="JBHFNQ010000126">
    <property type="protein sequence ID" value="MFB2878529.1"/>
    <property type="molecule type" value="Genomic_DNA"/>
</dbReference>
<feature type="compositionally biased region" description="Polar residues" evidence="9">
    <location>
        <begin position="343"/>
        <end position="358"/>
    </location>
</feature>
<dbReference type="SUPFAM" id="SSF56112">
    <property type="entry name" value="Protein kinase-like (PK-like)"/>
    <property type="match status" value="1"/>
</dbReference>
<comment type="caution">
    <text evidence="11">The sequence shown here is derived from an EMBL/GenBank/DDBJ whole genome shotgun (WGS) entry which is preliminary data.</text>
</comment>
<evidence type="ECO:0000259" key="10">
    <source>
        <dbReference type="PROSITE" id="PS50011"/>
    </source>
</evidence>
<comment type="catalytic activity">
    <reaction evidence="7">
        <text>L-threonyl-[protein] + ATP = O-phospho-L-threonyl-[protein] + ADP + H(+)</text>
        <dbReference type="Rhea" id="RHEA:46608"/>
        <dbReference type="Rhea" id="RHEA-COMP:11060"/>
        <dbReference type="Rhea" id="RHEA-COMP:11605"/>
        <dbReference type="ChEBI" id="CHEBI:15378"/>
        <dbReference type="ChEBI" id="CHEBI:30013"/>
        <dbReference type="ChEBI" id="CHEBI:30616"/>
        <dbReference type="ChEBI" id="CHEBI:61977"/>
        <dbReference type="ChEBI" id="CHEBI:456216"/>
        <dbReference type="EC" id="2.7.11.1"/>
    </reaction>
</comment>
<comment type="catalytic activity">
    <reaction evidence="8">
        <text>L-seryl-[protein] + ATP = O-phospho-L-seryl-[protein] + ADP + H(+)</text>
        <dbReference type="Rhea" id="RHEA:17989"/>
        <dbReference type="Rhea" id="RHEA-COMP:9863"/>
        <dbReference type="Rhea" id="RHEA-COMP:11604"/>
        <dbReference type="ChEBI" id="CHEBI:15378"/>
        <dbReference type="ChEBI" id="CHEBI:29999"/>
        <dbReference type="ChEBI" id="CHEBI:30616"/>
        <dbReference type="ChEBI" id="CHEBI:83421"/>
        <dbReference type="ChEBI" id="CHEBI:456216"/>
        <dbReference type="EC" id="2.7.11.1"/>
    </reaction>
</comment>
<dbReference type="Gene3D" id="1.10.510.10">
    <property type="entry name" value="Transferase(Phosphotransferase) domain 1"/>
    <property type="match status" value="1"/>
</dbReference>
<evidence type="ECO:0000256" key="1">
    <source>
        <dbReference type="ARBA" id="ARBA00012513"/>
    </source>
</evidence>
<proteinExistence type="predicted"/>
<dbReference type="Proteomes" id="UP001576774">
    <property type="component" value="Unassembled WGS sequence"/>
</dbReference>
<keyword evidence="6" id="KW-0067">ATP-binding</keyword>
<name>A0ABV4X6X3_9CYAN</name>
<feature type="domain" description="Protein kinase" evidence="10">
    <location>
        <begin position="43"/>
        <end position="314"/>
    </location>
</feature>
<dbReference type="PANTHER" id="PTHR24363">
    <property type="entry name" value="SERINE/THREONINE PROTEIN KINASE"/>
    <property type="match status" value="1"/>
</dbReference>
<accession>A0ABV4X6X3</accession>
<evidence type="ECO:0000256" key="5">
    <source>
        <dbReference type="ARBA" id="ARBA00022777"/>
    </source>
</evidence>
<dbReference type="CDD" id="cd14014">
    <property type="entry name" value="STKc_PknB_like"/>
    <property type="match status" value="1"/>
</dbReference>
<keyword evidence="2" id="KW-0723">Serine/threonine-protein kinase</keyword>
<keyword evidence="3" id="KW-0808">Transferase</keyword>
<feature type="region of interest" description="Disordered" evidence="9">
    <location>
        <begin position="343"/>
        <end position="363"/>
    </location>
</feature>
<evidence type="ECO:0000313" key="11">
    <source>
        <dbReference type="EMBL" id="MFB2878529.1"/>
    </source>
</evidence>